<feature type="region of interest" description="Disordered" evidence="8">
    <location>
        <begin position="1118"/>
        <end position="1285"/>
    </location>
</feature>
<reference evidence="10" key="1">
    <citation type="journal article" date="2019" name="Science">
        <title>Mutation of a bHLH transcription factor allowed almond domestication.</title>
        <authorList>
            <person name="Sanchez-Perez R."/>
            <person name="Pavan S."/>
            <person name="Mazzeo R."/>
            <person name="Moldovan C."/>
            <person name="Aiese Cigliano R."/>
            <person name="Del Cueto J."/>
            <person name="Ricciardi F."/>
            <person name="Lotti C."/>
            <person name="Ricciardi L."/>
            <person name="Dicenta F."/>
            <person name="Lopez-Marques R.L."/>
            <person name="Lindberg Moller B."/>
        </authorList>
    </citation>
    <scope>NUCLEOTIDE SEQUENCE</scope>
</reference>
<protein>
    <submittedName>
        <fullName evidence="10">Tudor/PWWP/MBT domain-containing protein</fullName>
    </submittedName>
</protein>
<evidence type="ECO:0000256" key="5">
    <source>
        <dbReference type="ARBA" id="ARBA00023089"/>
    </source>
</evidence>
<dbReference type="PANTHER" id="PTHR12550:SF70">
    <property type="entry name" value="JIL-1 ANCHORING AND STABILIZING PROTEIN, ISOFORM A"/>
    <property type="match status" value="1"/>
</dbReference>
<feature type="domain" description="CID" evidence="9">
    <location>
        <begin position="926"/>
        <end position="1067"/>
    </location>
</feature>
<dbReference type="FunFam" id="1.25.40.90:FF:000037">
    <property type="entry name" value="Enhancer of ag-4 2"/>
    <property type="match status" value="1"/>
</dbReference>
<evidence type="ECO:0000256" key="2">
    <source>
        <dbReference type="ARBA" id="ARBA00022473"/>
    </source>
</evidence>
<feature type="region of interest" description="Disordered" evidence="8">
    <location>
        <begin position="162"/>
        <end position="514"/>
    </location>
</feature>
<feature type="compositionally biased region" description="Basic and acidic residues" evidence="8">
    <location>
        <begin position="337"/>
        <end position="359"/>
    </location>
</feature>
<feature type="compositionally biased region" description="Pro residues" evidence="8">
    <location>
        <begin position="1404"/>
        <end position="1415"/>
    </location>
</feature>
<dbReference type="EMBL" id="AP019297">
    <property type="protein sequence ID" value="BBG94694.1"/>
    <property type="molecule type" value="Genomic_DNA"/>
</dbReference>
<organism evidence="10">
    <name type="scientific">Prunus dulcis</name>
    <name type="common">Almond</name>
    <name type="synonym">Amygdalus dulcis</name>
    <dbReference type="NCBI Taxonomy" id="3755"/>
    <lineage>
        <taxon>Eukaryota</taxon>
        <taxon>Viridiplantae</taxon>
        <taxon>Streptophyta</taxon>
        <taxon>Embryophyta</taxon>
        <taxon>Tracheophyta</taxon>
        <taxon>Spermatophyta</taxon>
        <taxon>Magnoliopsida</taxon>
        <taxon>eudicotyledons</taxon>
        <taxon>Gunneridae</taxon>
        <taxon>Pentapetalae</taxon>
        <taxon>rosids</taxon>
        <taxon>fabids</taxon>
        <taxon>Rosales</taxon>
        <taxon>Rosaceae</taxon>
        <taxon>Amygdaloideae</taxon>
        <taxon>Amygdaleae</taxon>
        <taxon>Prunus</taxon>
    </lineage>
</organism>
<dbReference type="Pfam" id="PF00855">
    <property type="entry name" value="PWWP"/>
    <property type="match status" value="1"/>
</dbReference>
<feature type="compositionally biased region" description="Low complexity" evidence="8">
    <location>
        <begin position="1389"/>
        <end position="1398"/>
    </location>
</feature>
<feature type="compositionally biased region" description="Basic and acidic residues" evidence="8">
    <location>
        <begin position="679"/>
        <end position="692"/>
    </location>
</feature>
<feature type="compositionally biased region" description="Acidic residues" evidence="8">
    <location>
        <begin position="1119"/>
        <end position="1128"/>
    </location>
</feature>
<feature type="compositionally biased region" description="Basic and acidic residues" evidence="8">
    <location>
        <begin position="263"/>
        <end position="272"/>
    </location>
</feature>
<evidence type="ECO:0000256" key="8">
    <source>
        <dbReference type="SAM" id="MobiDB-lite"/>
    </source>
</evidence>
<feature type="compositionally biased region" description="Polar residues" evidence="8">
    <location>
        <begin position="1138"/>
        <end position="1148"/>
    </location>
</feature>
<keyword evidence="4" id="KW-0805">Transcription regulation</keyword>
<dbReference type="SUPFAM" id="SSF63748">
    <property type="entry name" value="Tudor/PWWP/MBT"/>
    <property type="match status" value="1"/>
</dbReference>
<keyword evidence="5" id="KW-0287">Flowering</keyword>
<feature type="compositionally biased region" description="Polar residues" evidence="8">
    <location>
        <begin position="693"/>
        <end position="728"/>
    </location>
</feature>
<feature type="region of interest" description="Disordered" evidence="8">
    <location>
        <begin position="575"/>
        <end position="769"/>
    </location>
</feature>
<dbReference type="InterPro" id="IPR006569">
    <property type="entry name" value="CID_dom"/>
</dbReference>
<keyword evidence="6" id="KW-0804">Transcription</keyword>
<evidence type="ECO:0000256" key="4">
    <source>
        <dbReference type="ARBA" id="ARBA00023015"/>
    </source>
</evidence>
<evidence type="ECO:0000256" key="3">
    <source>
        <dbReference type="ARBA" id="ARBA00022664"/>
    </source>
</evidence>
<evidence type="ECO:0000256" key="1">
    <source>
        <dbReference type="ARBA" id="ARBA00004123"/>
    </source>
</evidence>
<keyword evidence="2" id="KW-0217">Developmental protein</keyword>
<feature type="compositionally biased region" description="Polar residues" evidence="8">
    <location>
        <begin position="736"/>
        <end position="757"/>
    </location>
</feature>
<feature type="compositionally biased region" description="Polar residues" evidence="8">
    <location>
        <begin position="591"/>
        <end position="605"/>
    </location>
</feature>
<dbReference type="PANTHER" id="PTHR12550">
    <property type="entry name" value="HEPATOMA-DERIVED GROWTH FACTOR-RELATED"/>
    <property type="match status" value="1"/>
</dbReference>
<evidence type="ECO:0000256" key="6">
    <source>
        <dbReference type="ARBA" id="ARBA00023163"/>
    </source>
</evidence>
<feature type="compositionally biased region" description="Basic and acidic residues" evidence="8">
    <location>
        <begin position="1149"/>
        <end position="1166"/>
    </location>
</feature>
<feature type="compositionally biased region" description="Low complexity" evidence="8">
    <location>
        <begin position="178"/>
        <end position="187"/>
    </location>
</feature>
<dbReference type="Gene3D" id="1.25.40.90">
    <property type="match status" value="1"/>
</dbReference>
<evidence type="ECO:0000256" key="7">
    <source>
        <dbReference type="ARBA" id="ARBA00023242"/>
    </source>
</evidence>
<feature type="compositionally biased region" description="Pro residues" evidence="8">
    <location>
        <begin position="1218"/>
        <end position="1280"/>
    </location>
</feature>
<sequence>PPAPEHPPAVNHTLRFQFRVSGDLYRVFLNCGVHAMAPGRRRGANKAKAKSQLSLGDLVLAKVKGFPIGLQVYAFELLVDRICCTELISRPEDWKKVPDPKKYFVQFFGTEEIAFVAPADIQAFTSELKVKLTGRLPGKTKNFSQAVKDICEEFDELQKKKSNDLRDDTDPGCEVPSVNGVENNGVEVELKDGGEGTQDSNGETLKEEEGIGDFGSKLERCSQIRGENGIEDVNPSTSCGANESSSPIISSETKNRMSAVSQPKKEVLKKSNPDNSCNMKEHVSGSKHEEDGVRTKKHSERQRSLANGHKSTKITGSKRKHDGTVEGHKNSSSVTSLKEDGSVFLDRPKSGERLRDGTKGKLGSGGRKREFSPDARKSDSGIRGGKKAKDLLKAKNQIEVVDDVKDSVDDPVDQAKEKLSGRTKKVQLGLGKLNLGSNDISHPAKKSKHVDSGDNAPRGSFSKTVKSLSPSSDVVDDKTVKKWDLKKSNSRVKGENHSRSQNIIVGPNAPGDEAALPLTKRRLRALEAMSDSDTLVSDDKMEKDCILKNDTLISTDVRVSAVHTQRKRRAVCLYEEDEEEEKPKTPVHGGSSRNIKGPSYSSDAMKSTDENHERLDTAQQSTKCPAEFQESHMKESGSQSNSSSLSPSKPQADEDRSERKPQIDEMRLEKAVHVYHSPAKSEPEQLCKEEKPTLTSPKKSPQLVSTTKPVVEQQKSTKPLVKVSSTGIQKKAQAVSGKSSGLVSSQNHATTQRNRPASSGEKSKPTLRSIPHINDAALLTENSTEYISLPGERMDVGREDKSGLMDSRTPESSISMRHLIAVAQAKRKQAQSQSFFLGISNSTLVSNKDLQGRSPSPSEVQGFLSTSSSALQADLPGSNQLTNLASPSTHGRQSASQIQLDIEEISERRVSSGHQTAGGSLSGGTEAAVARDAFEGMIETLSRTKESIGRATRLAIDCAKYGIANEVVELLIRKLEGEPSFHRKVDLFFLVDSITQCSHNQKGIAGASYVPTVQAALPRLLGAAAPPGSGARDNRRQCLKVLRLWIERKIFPESVLRRYMDDIGVSNDDATAGFALRRPSRAERAIDDPIREMEGMFVDEYGSNATFQLPGFLSSHAFEDDEEEDEELPSCSYKETSHSSPVETTHASGESETRAVTPNDRRHCILEDVDGELEMEDVSGHPKDERPLFVNGSFERDPQQQGSDTVTEPASNVCSELPPLPEGSPPLPLDSPPPPPPLPPSPPPPPPPPPLSPSPPPPPPPPLPSQLPPPLPPSGHPPLFPQSSIPTQASLLSQQMLPPQSTMHSSPQVAYQLPVPHEYCSTSGNQLVQIAGNAPHGGPIDAAAKSEMFPQQQACFIPTGVCGPREPSGFNSTRQLEHGHNDMFLSAQVSQPSQQFQQGNTPFPQRPLPPAPPQNPSSHFSYTKPSSQQHPQHPYHAPYSLTPLPDSQRRFADEQRGVWMNGGRPPHSGPPFGHEGYFRPPLDRPPTNNMAFQRSAPNNVPSGAPISALTVAYQLATSHDAVLQSWIHFVYKTLVPLETSLSPNMEPGRMVEDFSCGLIVHGP</sequence>
<proteinExistence type="predicted"/>
<feature type="compositionally biased region" description="Basic and acidic residues" evidence="8">
    <location>
        <begin position="475"/>
        <end position="498"/>
    </location>
</feature>
<feature type="region of interest" description="Disordered" evidence="8">
    <location>
        <begin position="848"/>
        <end position="897"/>
    </location>
</feature>
<feature type="compositionally biased region" description="Basic and acidic residues" evidence="8">
    <location>
        <begin position="1178"/>
        <end position="1187"/>
    </location>
</feature>
<dbReference type="SMART" id="SM00582">
    <property type="entry name" value="RPR"/>
    <property type="match status" value="1"/>
</dbReference>
<dbReference type="InterPro" id="IPR008942">
    <property type="entry name" value="ENTH_VHS"/>
</dbReference>
<feature type="compositionally biased region" description="Basic and acidic residues" evidence="8">
    <location>
        <begin position="402"/>
        <end position="420"/>
    </location>
</feature>
<keyword evidence="3" id="KW-0507">mRNA processing</keyword>
<feature type="compositionally biased region" description="Basic and acidic residues" evidence="8">
    <location>
        <begin position="606"/>
        <end position="616"/>
    </location>
</feature>
<dbReference type="GO" id="GO:0009908">
    <property type="term" value="P:flower development"/>
    <property type="evidence" value="ECO:0007669"/>
    <property type="project" value="UniProtKB-KW"/>
</dbReference>
<feature type="compositionally biased region" description="Acidic residues" evidence="8">
    <location>
        <begin position="1167"/>
        <end position="1177"/>
    </location>
</feature>
<feature type="compositionally biased region" description="Polar residues" evidence="8">
    <location>
        <begin position="1417"/>
        <end position="1431"/>
    </location>
</feature>
<keyword evidence="7" id="KW-0539">Nucleus</keyword>
<dbReference type="InterPro" id="IPR000313">
    <property type="entry name" value="PWWP_dom"/>
</dbReference>
<evidence type="ECO:0000313" key="10">
    <source>
        <dbReference type="EMBL" id="BBG94694.1"/>
    </source>
</evidence>
<feature type="compositionally biased region" description="Basic and acidic residues" evidence="8">
    <location>
        <begin position="651"/>
        <end position="672"/>
    </location>
</feature>
<feature type="compositionally biased region" description="Basic residues" evidence="8">
    <location>
        <begin position="310"/>
        <end position="321"/>
    </location>
</feature>
<dbReference type="Gene3D" id="2.30.30.140">
    <property type="match status" value="1"/>
</dbReference>
<dbReference type="PROSITE" id="PS51391">
    <property type="entry name" value="CID"/>
    <property type="match status" value="1"/>
</dbReference>
<dbReference type="Pfam" id="PF04818">
    <property type="entry name" value="CID"/>
    <property type="match status" value="1"/>
</dbReference>
<dbReference type="GO" id="GO:0005634">
    <property type="term" value="C:nucleus"/>
    <property type="evidence" value="ECO:0007669"/>
    <property type="project" value="UniProtKB-SubCell"/>
</dbReference>
<feature type="region of interest" description="Disordered" evidence="8">
    <location>
        <begin position="1389"/>
        <end position="1446"/>
    </location>
</feature>
<feature type="compositionally biased region" description="Low complexity" evidence="8">
    <location>
        <begin position="636"/>
        <end position="648"/>
    </location>
</feature>
<comment type="subcellular location">
    <subcellularLocation>
        <location evidence="1">Nucleus</location>
    </subcellularLocation>
</comment>
<gene>
    <name evidence="10" type="ORF">Prudu_003044</name>
</gene>
<feature type="non-terminal residue" evidence="10">
    <location>
        <position position="1"/>
    </location>
</feature>
<accession>A0A4Y1QS40</accession>
<feature type="compositionally biased region" description="Basic and acidic residues" evidence="8">
    <location>
        <begin position="367"/>
        <end position="380"/>
    </location>
</feature>
<feature type="compositionally biased region" description="Polar residues" evidence="8">
    <location>
        <begin position="1199"/>
        <end position="1214"/>
    </location>
</feature>
<feature type="compositionally biased region" description="Basic and acidic residues" evidence="8">
    <location>
        <begin position="279"/>
        <end position="294"/>
    </location>
</feature>
<feature type="compositionally biased region" description="Polar residues" evidence="8">
    <location>
        <begin position="234"/>
        <end position="261"/>
    </location>
</feature>
<evidence type="ECO:0000259" key="9">
    <source>
        <dbReference type="PROSITE" id="PS51391"/>
    </source>
</evidence>
<dbReference type="GO" id="GO:0006397">
    <property type="term" value="P:mRNA processing"/>
    <property type="evidence" value="ECO:0007669"/>
    <property type="project" value="UniProtKB-KW"/>
</dbReference>
<name>A0A4Y1QS40_PRUDU</name>
<dbReference type="PRINTS" id="PR01217">
    <property type="entry name" value="PRICHEXTENSN"/>
</dbReference>